<dbReference type="InterPro" id="IPR013154">
    <property type="entry name" value="ADH-like_N"/>
</dbReference>
<feature type="domain" description="Enoyl reductase (ER)" evidence="1">
    <location>
        <begin position="16"/>
        <end position="344"/>
    </location>
</feature>
<dbReference type="Pfam" id="PF08240">
    <property type="entry name" value="ADH_N"/>
    <property type="match status" value="1"/>
</dbReference>
<dbReference type="InterPro" id="IPR020843">
    <property type="entry name" value="ER"/>
</dbReference>
<evidence type="ECO:0000313" key="3">
    <source>
        <dbReference type="Proteomes" id="UP001149163"/>
    </source>
</evidence>
<dbReference type="CDD" id="cd08276">
    <property type="entry name" value="MDR7"/>
    <property type="match status" value="1"/>
</dbReference>
<dbReference type="GeneID" id="81431963"/>
<dbReference type="OrthoDB" id="3509362at2759"/>
<reference evidence="2" key="2">
    <citation type="journal article" date="2023" name="IMA Fungus">
        <title>Comparative genomic study of the Penicillium genus elucidates a diverse pangenome and 15 lateral gene transfer events.</title>
        <authorList>
            <person name="Petersen C."/>
            <person name="Sorensen T."/>
            <person name="Nielsen M.R."/>
            <person name="Sondergaard T.E."/>
            <person name="Sorensen J.L."/>
            <person name="Fitzpatrick D.A."/>
            <person name="Frisvad J.C."/>
            <person name="Nielsen K.L."/>
        </authorList>
    </citation>
    <scope>NUCLEOTIDE SEQUENCE</scope>
    <source>
        <strain evidence="2">IBT 26290</strain>
    </source>
</reference>
<dbReference type="InterPro" id="IPR011032">
    <property type="entry name" value="GroES-like_sf"/>
</dbReference>
<name>A0A9W9HN52_9EURO</name>
<dbReference type="Gene3D" id="3.40.50.720">
    <property type="entry name" value="NAD(P)-binding Rossmann-like Domain"/>
    <property type="match status" value="1"/>
</dbReference>
<dbReference type="InterPro" id="IPR052711">
    <property type="entry name" value="Zinc_ADH-like"/>
</dbReference>
<evidence type="ECO:0000313" key="2">
    <source>
        <dbReference type="EMBL" id="KAJ5151411.1"/>
    </source>
</evidence>
<protein>
    <recommendedName>
        <fullName evidence="1">Enoyl reductase (ER) domain-containing protein</fullName>
    </recommendedName>
</protein>
<gene>
    <name evidence="2" type="ORF">N7482_010663</name>
</gene>
<dbReference type="PANTHER" id="PTHR45033:SF1">
    <property type="entry name" value="OXIDOREDUCTASE (EUROFUNG)"/>
    <property type="match status" value="1"/>
</dbReference>
<comment type="caution">
    <text evidence="2">The sequence shown here is derived from an EMBL/GenBank/DDBJ whole genome shotgun (WGS) entry which is preliminary data.</text>
</comment>
<dbReference type="SMART" id="SM00829">
    <property type="entry name" value="PKS_ER"/>
    <property type="match status" value="1"/>
</dbReference>
<dbReference type="SUPFAM" id="SSF51735">
    <property type="entry name" value="NAD(P)-binding Rossmann-fold domains"/>
    <property type="match status" value="1"/>
</dbReference>
<dbReference type="GO" id="GO:0016491">
    <property type="term" value="F:oxidoreductase activity"/>
    <property type="evidence" value="ECO:0007669"/>
    <property type="project" value="InterPro"/>
</dbReference>
<dbReference type="Proteomes" id="UP001149163">
    <property type="component" value="Unassembled WGS sequence"/>
</dbReference>
<dbReference type="Gene3D" id="3.90.180.10">
    <property type="entry name" value="Medium-chain alcohol dehydrogenases, catalytic domain"/>
    <property type="match status" value="1"/>
</dbReference>
<dbReference type="PANTHER" id="PTHR45033">
    <property type="match status" value="1"/>
</dbReference>
<dbReference type="AlphaFoldDB" id="A0A9W9HN52"/>
<accession>A0A9W9HN52</accession>
<reference evidence="2" key="1">
    <citation type="submission" date="2022-11" db="EMBL/GenBank/DDBJ databases">
        <authorList>
            <person name="Petersen C."/>
        </authorList>
    </citation>
    <scope>NUCLEOTIDE SEQUENCE</scope>
    <source>
        <strain evidence="2">IBT 26290</strain>
    </source>
</reference>
<dbReference type="InterPro" id="IPR013149">
    <property type="entry name" value="ADH-like_C"/>
</dbReference>
<dbReference type="RefSeq" id="XP_056538744.1">
    <property type="nucleotide sequence ID" value="XM_056692787.1"/>
</dbReference>
<dbReference type="Pfam" id="PF00107">
    <property type="entry name" value="ADH_zinc_N"/>
    <property type="match status" value="1"/>
</dbReference>
<dbReference type="SUPFAM" id="SSF50129">
    <property type="entry name" value="GroES-like"/>
    <property type="match status" value="1"/>
</dbReference>
<dbReference type="InterPro" id="IPR036291">
    <property type="entry name" value="NAD(P)-bd_dom_sf"/>
</dbReference>
<keyword evidence="3" id="KW-1185">Reference proteome</keyword>
<evidence type="ECO:0000259" key="1">
    <source>
        <dbReference type="SMART" id="SM00829"/>
    </source>
</evidence>
<dbReference type="EMBL" id="JAPQKN010000008">
    <property type="protein sequence ID" value="KAJ5151411.1"/>
    <property type="molecule type" value="Genomic_DNA"/>
</dbReference>
<organism evidence="2 3">
    <name type="scientific">Penicillium canariense</name>
    <dbReference type="NCBI Taxonomy" id="189055"/>
    <lineage>
        <taxon>Eukaryota</taxon>
        <taxon>Fungi</taxon>
        <taxon>Dikarya</taxon>
        <taxon>Ascomycota</taxon>
        <taxon>Pezizomycotina</taxon>
        <taxon>Eurotiomycetes</taxon>
        <taxon>Eurotiomycetidae</taxon>
        <taxon>Eurotiales</taxon>
        <taxon>Aspergillaceae</taxon>
        <taxon>Penicillium</taxon>
    </lineage>
</organism>
<sequence>MSNPQPYKAFRRASGSVPHTLELVTETTPSSLGPEEVLIRIHAVSLNFRDVAMTNGEYPLPVKERGVPTSDCAAEVVAVGSTVKDFRPGDHVQPLSDLKAMIGNEQETATLGGDVDGVLRQFAVFDHKVLVHLPEHLSWEEASCIPIAGVTAWTALEMPRSSGTALLQGTGGVSMFALLICLGAGIRPIITSSSDMKLETAKAVDKPGAVDVINYRTHPNWDEEARRLTNGRGVDVVIENVGMTTVTKSLASLARRGTVSLVGFLGGFKVDQFPDTITPVLLKSATLRGIATGSKTDHQNLCNFLKEKKISLKPIVDRVTFSFEESQAAFDYLYAAKHMGKVVIKL</sequence>
<proteinExistence type="predicted"/>